<dbReference type="SUPFAM" id="SSF49899">
    <property type="entry name" value="Concanavalin A-like lectins/glucanases"/>
    <property type="match status" value="1"/>
</dbReference>
<dbReference type="PANTHER" id="PTHR10963:SF55">
    <property type="entry name" value="GLYCOSIDE HYDROLASE FAMILY 16 PROTEIN"/>
    <property type="match status" value="1"/>
</dbReference>
<dbReference type="PANTHER" id="PTHR10963">
    <property type="entry name" value="GLYCOSYL HYDROLASE-RELATED"/>
    <property type="match status" value="1"/>
</dbReference>
<comment type="similarity">
    <text evidence="1">Belongs to the glycosyl hydrolase 16 family.</text>
</comment>
<dbReference type="InterPro" id="IPR000757">
    <property type="entry name" value="Beta-glucanase-like"/>
</dbReference>
<dbReference type="GO" id="GO:0004553">
    <property type="term" value="F:hydrolase activity, hydrolyzing O-glycosyl compounds"/>
    <property type="evidence" value="ECO:0007669"/>
    <property type="project" value="InterPro"/>
</dbReference>
<sequence length="73" mass="8561">MLTRGLHEWKYGRFEMRAKLDTQPGMWPAFWTLGVKGQWPSNGEIDIMEYYQNMILANTAWGTIGRIKQNGIR</sequence>
<dbReference type="EMBL" id="KF122247">
    <property type="protein sequence ID" value="AIA89543.1"/>
    <property type="molecule type" value="Genomic_DNA"/>
</dbReference>
<evidence type="ECO:0000256" key="1">
    <source>
        <dbReference type="ARBA" id="ARBA00006865"/>
    </source>
</evidence>
<dbReference type="InterPro" id="IPR050546">
    <property type="entry name" value="Glycosyl_Hydrlase_16"/>
</dbReference>
<proteinExistence type="inferred from homology"/>
<reference evidence="3" key="1">
    <citation type="journal article" date="2013" name="Environ. Microbiol.">
        <title>Seasonally variable intestinal metagenomes of the red palm weevil (Rhynchophorus ferrugineus).</title>
        <authorList>
            <person name="Jia S."/>
            <person name="Zhang X."/>
            <person name="Zhang G."/>
            <person name="Yin A."/>
            <person name="Zhang S."/>
            <person name="Li F."/>
            <person name="Wang L."/>
            <person name="Zhao D."/>
            <person name="Yun Q."/>
            <person name="Tala"/>
            <person name="Wang J."/>
            <person name="Sun G."/>
            <person name="Baabdullah M."/>
            <person name="Yu X."/>
            <person name="Hu S."/>
            <person name="Al-Mssallem I.S."/>
            <person name="Yu J."/>
        </authorList>
    </citation>
    <scope>NUCLEOTIDE SEQUENCE</scope>
</reference>
<evidence type="ECO:0000313" key="3">
    <source>
        <dbReference type="EMBL" id="AIA89543.1"/>
    </source>
</evidence>
<dbReference type="GO" id="GO:0005975">
    <property type="term" value="P:carbohydrate metabolic process"/>
    <property type="evidence" value="ECO:0007669"/>
    <property type="project" value="InterPro"/>
</dbReference>
<dbReference type="Gene3D" id="2.60.120.200">
    <property type="match status" value="1"/>
</dbReference>
<protein>
    <submittedName>
        <fullName evidence="3">CAZy families GH16 protein</fullName>
    </submittedName>
</protein>
<accession>A0A060BYP7</accession>
<name>A0A060BYP7_9BACT</name>
<feature type="domain" description="GH16" evidence="2">
    <location>
        <begin position="1"/>
        <end position="73"/>
    </location>
</feature>
<evidence type="ECO:0000259" key="2">
    <source>
        <dbReference type="PROSITE" id="PS51762"/>
    </source>
</evidence>
<dbReference type="Pfam" id="PF26113">
    <property type="entry name" value="GH16_XgeA"/>
    <property type="match status" value="1"/>
</dbReference>
<organism evidence="3">
    <name type="scientific">uncultured Dyadobacter sp</name>
    <dbReference type="NCBI Taxonomy" id="443075"/>
    <lineage>
        <taxon>Bacteria</taxon>
        <taxon>Pseudomonadati</taxon>
        <taxon>Bacteroidota</taxon>
        <taxon>Cytophagia</taxon>
        <taxon>Cytophagales</taxon>
        <taxon>Spirosomataceae</taxon>
        <taxon>Dyadobacter</taxon>
        <taxon>environmental samples</taxon>
    </lineage>
</organism>
<dbReference type="PROSITE" id="PS51762">
    <property type="entry name" value="GH16_2"/>
    <property type="match status" value="1"/>
</dbReference>
<dbReference type="AlphaFoldDB" id="A0A060BYP7"/>
<dbReference type="InterPro" id="IPR013320">
    <property type="entry name" value="ConA-like_dom_sf"/>
</dbReference>